<name>A0AAU8BQI5_9VIBR</name>
<evidence type="ECO:0000256" key="2">
    <source>
        <dbReference type="ARBA" id="ARBA00023015"/>
    </source>
</evidence>
<evidence type="ECO:0000313" key="6">
    <source>
        <dbReference type="EMBL" id="XCD18498.1"/>
    </source>
</evidence>
<dbReference type="Gene3D" id="3.40.190.10">
    <property type="entry name" value="Periplasmic binding protein-like II"/>
    <property type="match status" value="2"/>
</dbReference>
<feature type="domain" description="HTH lysR-type" evidence="5">
    <location>
        <begin position="7"/>
        <end position="64"/>
    </location>
</feature>
<reference evidence="6" key="1">
    <citation type="submission" date="2023-01" db="EMBL/GenBank/DDBJ databases">
        <title>Vibrio sp. CB1-14 genome sequencing.</title>
        <authorList>
            <person name="Otstavnykh N."/>
            <person name="Isaeva M."/>
            <person name="Meleshko D."/>
        </authorList>
    </citation>
    <scope>NUCLEOTIDE SEQUENCE</scope>
    <source>
        <strain evidence="6">CB1-14</strain>
    </source>
</reference>
<dbReference type="InterPro" id="IPR000847">
    <property type="entry name" value="LysR_HTH_N"/>
</dbReference>
<sequence>MVELDKIDLNLLKILKAVVETQNTHYAASQLGISQTTVSRGVTKLKETFGEQLFVRKPHGVEPSELAEKLAEASSDMLTPIVKVLESYHDFEPSKFTGEVKVAMSVFLLDQFGGGMFDALKLVLPKAKFKMLYWQENTLLDLLSGNVDYVLHFEEMPLPQEVYLHTLKDIKLSLIARKNHPVLSYTNDWAEINHLPVTRIIIDGLNSMRAPVEDLYRSKGYEANVTLATHSIPVLLDKLRKSDAVCFGSSFMIDDDPSLICYSLPSTPEEFKTVRVNGGYLHSKRGFPLNKLLHQTIQDYFKDVVQPTCPSCH</sequence>
<dbReference type="RefSeq" id="WP_353499641.1">
    <property type="nucleotide sequence ID" value="NZ_CP115921.1"/>
</dbReference>
<dbReference type="GO" id="GO:0003677">
    <property type="term" value="F:DNA binding"/>
    <property type="evidence" value="ECO:0007669"/>
    <property type="project" value="UniProtKB-KW"/>
</dbReference>
<dbReference type="KEGG" id="vck:PG915_17135"/>
<dbReference type="AlphaFoldDB" id="A0AAU8BQI5"/>
<dbReference type="SUPFAM" id="SSF46785">
    <property type="entry name" value="Winged helix' DNA-binding domain"/>
    <property type="match status" value="1"/>
</dbReference>
<dbReference type="GO" id="GO:0003700">
    <property type="term" value="F:DNA-binding transcription factor activity"/>
    <property type="evidence" value="ECO:0007669"/>
    <property type="project" value="InterPro"/>
</dbReference>
<dbReference type="PANTHER" id="PTHR30118:SF7">
    <property type="entry name" value="TRANSCRIPTIONAL REGULATOR LYSR FAMILY"/>
    <property type="match status" value="1"/>
</dbReference>
<dbReference type="Pfam" id="PF00126">
    <property type="entry name" value="HTH_1"/>
    <property type="match status" value="1"/>
</dbReference>
<keyword evidence="4" id="KW-0804">Transcription</keyword>
<dbReference type="Pfam" id="PF03466">
    <property type="entry name" value="LysR_substrate"/>
    <property type="match status" value="1"/>
</dbReference>
<dbReference type="InterPro" id="IPR036388">
    <property type="entry name" value="WH-like_DNA-bd_sf"/>
</dbReference>
<proteinExistence type="inferred from homology"/>
<accession>A0AAU8BQI5</accession>
<evidence type="ECO:0000259" key="5">
    <source>
        <dbReference type="PROSITE" id="PS50931"/>
    </source>
</evidence>
<dbReference type="EMBL" id="CP115921">
    <property type="protein sequence ID" value="XCD18498.1"/>
    <property type="molecule type" value="Genomic_DNA"/>
</dbReference>
<evidence type="ECO:0000256" key="1">
    <source>
        <dbReference type="ARBA" id="ARBA00009437"/>
    </source>
</evidence>
<evidence type="ECO:0000256" key="3">
    <source>
        <dbReference type="ARBA" id="ARBA00023125"/>
    </source>
</evidence>
<keyword evidence="2" id="KW-0805">Transcription regulation</keyword>
<protein>
    <submittedName>
        <fullName evidence="6">LysR family transcriptional regulator</fullName>
    </submittedName>
</protein>
<comment type="similarity">
    <text evidence="1">Belongs to the LysR transcriptional regulatory family.</text>
</comment>
<gene>
    <name evidence="6" type="ORF">PG915_17135</name>
</gene>
<dbReference type="SUPFAM" id="SSF53850">
    <property type="entry name" value="Periplasmic binding protein-like II"/>
    <property type="match status" value="1"/>
</dbReference>
<dbReference type="Gene3D" id="1.10.10.10">
    <property type="entry name" value="Winged helix-like DNA-binding domain superfamily/Winged helix DNA-binding domain"/>
    <property type="match status" value="1"/>
</dbReference>
<dbReference type="PROSITE" id="PS50931">
    <property type="entry name" value="HTH_LYSR"/>
    <property type="match status" value="1"/>
</dbReference>
<dbReference type="InterPro" id="IPR050389">
    <property type="entry name" value="LysR-type_TF"/>
</dbReference>
<keyword evidence="3" id="KW-0238">DNA-binding</keyword>
<dbReference type="PANTHER" id="PTHR30118">
    <property type="entry name" value="HTH-TYPE TRANSCRIPTIONAL REGULATOR LEUO-RELATED"/>
    <property type="match status" value="1"/>
</dbReference>
<dbReference type="InterPro" id="IPR005119">
    <property type="entry name" value="LysR_subst-bd"/>
</dbReference>
<evidence type="ECO:0000256" key="4">
    <source>
        <dbReference type="ARBA" id="ARBA00023163"/>
    </source>
</evidence>
<dbReference type="InterPro" id="IPR036390">
    <property type="entry name" value="WH_DNA-bd_sf"/>
</dbReference>
<organism evidence="6">
    <name type="scientific">Vibrio chaetopteri</name>
    <dbReference type="NCBI Taxonomy" id="3016528"/>
    <lineage>
        <taxon>Bacteria</taxon>
        <taxon>Pseudomonadati</taxon>
        <taxon>Pseudomonadota</taxon>
        <taxon>Gammaproteobacteria</taxon>
        <taxon>Vibrionales</taxon>
        <taxon>Vibrionaceae</taxon>
        <taxon>Vibrio</taxon>
    </lineage>
</organism>